<accession>A0ABX8TUZ3</accession>
<evidence type="ECO:0000256" key="2">
    <source>
        <dbReference type="SAM" id="Phobius"/>
    </source>
</evidence>
<reference evidence="3 4" key="1">
    <citation type="journal article" date="2021" name="ACS Chem. Biol.">
        <title>Genomic-Led Discovery of a Novel Glycopeptide Antibiotic by Nonomuraea coxensis DSM 45129.</title>
        <authorList>
            <person name="Yushchuk O."/>
            <person name="Vior N.M."/>
            <person name="Andreo-Vidal A."/>
            <person name="Berini F."/>
            <person name="Ruckert C."/>
            <person name="Busche T."/>
            <person name="Binda E."/>
            <person name="Kalinowski J."/>
            <person name="Truman A.W."/>
            <person name="Marinelli F."/>
        </authorList>
    </citation>
    <scope>NUCLEOTIDE SEQUENCE [LARGE SCALE GENOMIC DNA]</scope>
    <source>
        <strain evidence="3 4">DSM 45129</strain>
    </source>
</reference>
<sequence length="249" mass="25875">MDFWGTVLVVFRRWYVTVPALLLALGGSFAVYRTVPTVYQSGAVLVLTIPVTGGSVPNDPAYPNPRTNPLLNYNGSLNVAASILLQALSAPETAARLGAPPGGETTYVVHNGSPNPELLASGPFVIINARSPSPETAHTLVTRLVAQAGTELAARQATLGAPVSTYIQLTPMVPPTEPQEQRGGKSRTAMAVLALGLFAALTAGYATESLAAALRRRRAGPAPAEPAEPAEPVESVEPAESAEPPALRP</sequence>
<dbReference type="EMBL" id="CP068985">
    <property type="protein sequence ID" value="QYC38113.1"/>
    <property type="molecule type" value="Genomic_DNA"/>
</dbReference>
<organism evidence="3 4">
    <name type="scientific">Nonomuraea coxensis DSM 45129</name>
    <dbReference type="NCBI Taxonomy" id="1122611"/>
    <lineage>
        <taxon>Bacteria</taxon>
        <taxon>Bacillati</taxon>
        <taxon>Actinomycetota</taxon>
        <taxon>Actinomycetes</taxon>
        <taxon>Streptosporangiales</taxon>
        <taxon>Streptosporangiaceae</taxon>
        <taxon>Nonomuraea</taxon>
    </lineage>
</organism>
<evidence type="ECO:0000313" key="3">
    <source>
        <dbReference type="EMBL" id="QYC38113.1"/>
    </source>
</evidence>
<keyword evidence="2" id="KW-1133">Transmembrane helix</keyword>
<dbReference type="Proteomes" id="UP000824681">
    <property type="component" value="Chromosome"/>
</dbReference>
<feature type="transmembrane region" description="Helical" evidence="2">
    <location>
        <begin position="189"/>
        <end position="207"/>
    </location>
</feature>
<gene>
    <name evidence="3" type="ORF">Nocox_02400</name>
</gene>
<keyword evidence="2" id="KW-0812">Transmembrane</keyword>
<evidence type="ECO:0000313" key="4">
    <source>
        <dbReference type="Proteomes" id="UP000824681"/>
    </source>
</evidence>
<name>A0ABX8TUZ3_9ACTN</name>
<proteinExistence type="predicted"/>
<feature type="compositionally biased region" description="Low complexity" evidence="1">
    <location>
        <begin position="220"/>
        <end position="249"/>
    </location>
</feature>
<evidence type="ECO:0008006" key="5">
    <source>
        <dbReference type="Google" id="ProtNLM"/>
    </source>
</evidence>
<protein>
    <recommendedName>
        <fullName evidence="5">Capsular polysaccharide biosynthesis protein</fullName>
    </recommendedName>
</protein>
<keyword evidence="4" id="KW-1185">Reference proteome</keyword>
<feature type="transmembrane region" description="Helical" evidence="2">
    <location>
        <begin position="14"/>
        <end position="32"/>
    </location>
</feature>
<keyword evidence="2" id="KW-0472">Membrane</keyword>
<evidence type="ECO:0000256" key="1">
    <source>
        <dbReference type="SAM" id="MobiDB-lite"/>
    </source>
</evidence>
<feature type="region of interest" description="Disordered" evidence="1">
    <location>
        <begin position="214"/>
        <end position="249"/>
    </location>
</feature>
<dbReference type="RefSeq" id="WP_020542719.1">
    <property type="nucleotide sequence ID" value="NZ_CP068985.1"/>
</dbReference>